<dbReference type="Gene3D" id="1.10.287.70">
    <property type="match status" value="1"/>
</dbReference>
<gene>
    <name evidence="3" type="ORF">H310_02213</name>
</gene>
<feature type="region of interest" description="Disordered" evidence="1">
    <location>
        <begin position="500"/>
        <end position="571"/>
    </location>
</feature>
<dbReference type="InterPro" id="IPR015449">
    <property type="entry name" value="K_chnl_Ca-activ_SK"/>
</dbReference>
<keyword evidence="2" id="KW-0812">Transmembrane</keyword>
<evidence type="ECO:0000313" key="3">
    <source>
        <dbReference type="EMBL" id="ETW07780.1"/>
    </source>
</evidence>
<keyword evidence="2" id="KW-1133">Transmembrane helix</keyword>
<protein>
    <recommendedName>
        <fullName evidence="4">Potassium channel domain-containing protein</fullName>
    </recommendedName>
</protein>
<feature type="transmembrane region" description="Helical" evidence="2">
    <location>
        <begin position="147"/>
        <end position="170"/>
    </location>
</feature>
<dbReference type="GO" id="GO:0016286">
    <property type="term" value="F:small conductance calcium-activated potassium channel activity"/>
    <property type="evidence" value="ECO:0007669"/>
    <property type="project" value="InterPro"/>
</dbReference>
<feature type="transmembrane region" description="Helical" evidence="2">
    <location>
        <begin position="316"/>
        <end position="335"/>
    </location>
</feature>
<accession>A0A024UNL2</accession>
<proteinExistence type="predicted"/>
<dbReference type="AlphaFoldDB" id="A0A024UNL2"/>
<feature type="transmembrane region" description="Helical" evidence="2">
    <location>
        <begin position="182"/>
        <end position="205"/>
    </location>
</feature>
<feature type="transmembrane region" description="Helical" evidence="2">
    <location>
        <begin position="371"/>
        <end position="396"/>
    </location>
</feature>
<evidence type="ECO:0000256" key="1">
    <source>
        <dbReference type="SAM" id="MobiDB-lite"/>
    </source>
</evidence>
<evidence type="ECO:0008006" key="4">
    <source>
        <dbReference type="Google" id="ProtNLM"/>
    </source>
</evidence>
<dbReference type="GO" id="GO:0016020">
    <property type="term" value="C:membrane"/>
    <property type="evidence" value="ECO:0007669"/>
    <property type="project" value="InterPro"/>
</dbReference>
<dbReference type="OrthoDB" id="78621at2759"/>
<dbReference type="eggNOG" id="KOG3684">
    <property type="taxonomic scope" value="Eukaryota"/>
</dbReference>
<reference evidence="3" key="1">
    <citation type="submission" date="2013-12" db="EMBL/GenBank/DDBJ databases">
        <title>The Genome Sequence of Aphanomyces invadans NJM9701.</title>
        <authorList>
            <consortium name="The Broad Institute Genomics Platform"/>
            <person name="Russ C."/>
            <person name="Tyler B."/>
            <person name="van West P."/>
            <person name="Dieguez-Uribeondo J."/>
            <person name="Young S.K."/>
            <person name="Zeng Q."/>
            <person name="Gargeya S."/>
            <person name="Fitzgerald M."/>
            <person name="Abouelleil A."/>
            <person name="Alvarado L."/>
            <person name="Chapman S.B."/>
            <person name="Gainer-Dewar J."/>
            <person name="Goldberg J."/>
            <person name="Griggs A."/>
            <person name="Gujja S."/>
            <person name="Hansen M."/>
            <person name="Howarth C."/>
            <person name="Imamovic A."/>
            <person name="Ireland A."/>
            <person name="Larimer J."/>
            <person name="McCowan C."/>
            <person name="Murphy C."/>
            <person name="Pearson M."/>
            <person name="Poon T.W."/>
            <person name="Priest M."/>
            <person name="Roberts A."/>
            <person name="Saif S."/>
            <person name="Shea T."/>
            <person name="Sykes S."/>
            <person name="Wortman J."/>
            <person name="Nusbaum C."/>
            <person name="Birren B."/>
        </authorList>
    </citation>
    <scope>NUCLEOTIDE SEQUENCE [LARGE SCALE GENOMIC DNA]</scope>
    <source>
        <strain evidence="3">NJM9701</strain>
    </source>
</reference>
<dbReference type="GeneID" id="20079263"/>
<dbReference type="PANTHER" id="PTHR10153">
    <property type="entry name" value="SMALL CONDUCTANCE CALCIUM-ACTIVATED POTASSIUM CHANNEL"/>
    <property type="match status" value="1"/>
</dbReference>
<feature type="region of interest" description="Disordered" evidence="1">
    <location>
        <begin position="1"/>
        <end position="40"/>
    </location>
</feature>
<dbReference type="RefSeq" id="XP_008863873.1">
    <property type="nucleotide sequence ID" value="XM_008865651.1"/>
</dbReference>
<evidence type="ECO:0000256" key="2">
    <source>
        <dbReference type="SAM" id="Phobius"/>
    </source>
</evidence>
<sequence>MADTDPSARRLAPTGGTLRPLGCTPMVPVNPSDSDNSRTRSRFGSTLFFPSFKLHKPSDDDKMSSGGRKSGHASTGILGGVVQYVHTRLGSISLGTAGNASNTPEMADDAGATRAADVRRLSRFRALESRIGDWRLDEAYRRTNLQIFWNAMFGLTLAVIDLFLFPLTATTVPTGQLIPTTISIPVVIEAVITLSTLALVAQLWALHRMYEREKRMIWGDGFKMRYWNYQNMGKAALEFLVVSIHPWPMGENAVYREGVTVWMFLRFYLLVRVIKDHSTVYRQRKQIVEENFQQSAAPMFNSWLSMQIVFSHSPDVSLVVFCMWSLGVFSISTYLCERDHNPDDFTFLNTTWYVYTTFLTMDIAEYTVDTWGARAVTCLLIAAGVVMNTLVVVAILDNITLDAKGRVALAYVHRTAAQDSIRRAAGAFIVSWVRWQVVKYKSLDAANWSKHRLHVAVALENMRTARYKKQITEQSLGDPVLDKLQSLDLGIMKIYHQITPKDSTTNHTTASSTPARSTASLREQPPMARNRRKSSMLRAAPATSSAVLLRSTSSAEASTSTSMQPCDPDNNSLRTELSKLAAHQEETLAQNKAIIEALQKLLQ</sequence>
<feature type="compositionally biased region" description="Low complexity" evidence="1">
    <location>
        <begin position="551"/>
        <end position="562"/>
    </location>
</feature>
<organism evidence="3">
    <name type="scientific">Aphanomyces invadans</name>
    <dbReference type="NCBI Taxonomy" id="157072"/>
    <lineage>
        <taxon>Eukaryota</taxon>
        <taxon>Sar</taxon>
        <taxon>Stramenopiles</taxon>
        <taxon>Oomycota</taxon>
        <taxon>Saprolegniomycetes</taxon>
        <taxon>Saprolegniales</taxon>
        <taxon>Verrucalvaceae</taxon>
        <taxon>Aphanomyces</taxon>
    </lineage>
</organism>
<feature type="compositionally biased region" description="Low complexity" evidence="1">
    <location>
        <begin position="508"/>
        <end position="520"/>
    </location>
</feature>
<dbReference type="VEuPathDB" id="FungiDB:H310_02213"/>
<name>A0A024UNL2_9STRA</name>
<dbReference type="EMBL" id="KI913954">
    <property type="protein sequence ID" value="ETW07780.1"/>
    <property type="molecule type" value="Genomic_DNA"/>
</dbReference>
<dbReference type="SUPFAM" id="SSF81324">
    <property type="entry name" value="Voltage-gated potassium channels"/>
    <property type="match status" value="1"/>
</dbReference>
<keyword evidence="2" id="KW-0472">Membrane</keyword>